<dbReference type="EMBL" id="VJMJ01000137">
    <property type="protein sequence ID" value="KAF0732021.1"/>
    <property type="molecule type" value="Genomic_DNA"/>
</dbReference>
<proteinExistence type="predicted"/>
<dbReference type="VEuPathDB" id="FungiDB:AeMF1_016386"/>
<dbReference type="Proteomes" id="UP000481153">
    <property type="component" value="Unassembled WGS sequence"/>
</dbReference>
<reference evidence="1 2" key="1">
    <citation type="submission" date="2019-07" db="EMBL/GenBank/DDBJ databases">
        <title>Genomics analysis of Aphanomyces spp. identifies a new class of oomycete effector associated with host adaptation.</title>
        <authorList>
            <person name="Gaulin E."/>
        </authorList>
    </citation>
    <scope>NUCLEOTIDE SEQUENCE [LARGE SCALE GENOMIC DNA]</scope>
    <source>
        <strain evidence="1 2">ATCC 201684</strain>
    </source>
</reference>
<keyword evidence="2" id="KW-1185">Reference proteome</keyword>
<dbReference type="InterPro" id="IPR016181">
    <property type="entry name" value="Acyl_CoA_acyltransferase"/>
</dbReference>
<dbReference type="SUPFAM" id="SSF55729">
    <property type="entry name" value="Acyl-CoA N-acyltransferases (Nat)"/>
    <property type="match status" value="1"/>
</dbReference>
<evidence type="ECO:0000313" key="1">
    <source>
        <dbReference type="EMBL" id="KAF0732021.1"/>
    </source>
</evidence>
<dbReference type="AlphaFoldDB" id="A0A6G0WWV9"/>
<dbReference type="Gene3D" id="3.40.630.30">
    <property type="match status" value="1"/>
</dbReference>
<gene>
    <name evidence="1" type="ORF">Ae201684_010674</name>
</gene>
<name>A0A6G0WWV9_9STRA</name>
<comment type="caution">
    <text evidence="1">The sequence shown here is derived from an EMBL/GenBank/DDBJ whole genome shotgun (WGS) entry which is preliminary data.</text>
</comment>
<accession>A0A6G0WWV9</accession>
<sequence length="193" mass="21301">MLSVVNREHISIVEEVADSVEWQNSKGDRLYVLDAAVPVKDIPVGATWEVDGVVFEMDMARNADAPILTSQTNIDYGQAYILKLINHPVVSKLMRVVRLASTKEAVSWSLVHTDLSIGLLSTLPEYRRKGLVQRALASTVIAFRETMASFDGWLGVEPHSFVGIDNIPSQNLMSSMGFKESSDSTFVMMSVVV</sequence>
<protein>
    <recommendedName>
        <fullName evidence="3">N-acetyltransferase domain-containing protein</fullName>
    </recommendedName>
</protein>
<evidence type="ECO:0008006" key="3">
    <source>
        <dbReference type="Google" id="ProtNLM"/>
    </source>
</evidence>
<organism evidence="1 2">
    <name type="scientific">Aphanomyces euteiches</name>
    <dbReference type="NCBI Taxonomy" id="100861"/>
    <lineage>
        <taxon>Eukaryota</taxon>
        <taxon>Sar</taxon>
        <taxon>Stramenopiles</taxon>
        <taxon>Oomycota</taxon>
        <taxon>Saprolegniomycetes</taxon>
        <taxon>Saprolegniales</taxon>
        <taxon>Verrucalvaceae</taxon>
        <taxon>Aphanomyces</taxon>
    </lineage>
</organism>
<evidence type="ECO:0000313" key="2">
    <source>
        <dbReference type="Proteomes" id="UP000481153"/>
    </source>
</evidence>